<dbReference type="InterPro" id="IPR027417">
    <property type="entry name" value="P-loop_NTPase"/>
</dbReference>
<organism evidence="14 15">
    <name type="scientific">Porphyromonas somerae</name>
    <dbReference type="NCBI Taxonomy" id="322095"/>
    <lineage>
        <taxon>Bacteria</taxon>
        <taxon>Pseudomonadati</taxon>
        <taxon>Bacteroidota</taxon>
        <taxon>Bacteroidia</taxon>
        <taxon>Bacteroidales</taxon>
        <taxon>Porphyromonadaceae</taxon>
        <taxon>Porphyromonas</taxon>
    </lineage>
</organism>
<feature type="domain" description="AAA+ ATPase" evidence="12">
    <location>
        <begin position="161"/>
        <end position="294"/>
    </location>
</feature>
<dbReference type="GO" id="GO:0006270">
    <property type="term" value="P:DNA replication initiation"/>
    <property type="evidence" value="ECO:0007669"/>
    <property type="project" value="UniProtKB-UniRule"/>
</dbReference>
<protein>
    <recommendedName>
        <fullName evidence="8 9">Chromosomal replication initiator protein DnaA</fullName>
    </recommendedName>
</protein>
<feature type="binding site" evidence="8">
    <location>
        <position position="176"/>
    </location>
    <ligand>
        <name>ATP</name>
        <dbReference type="ChEBI" id="CHEBI:30616"/>
    </ligand>
</feature>
<dbReference type="Gene3D" id="1.10.1750.10">
    <property type="match status" value="1"/>
</dbReference>
<dbReference type="Gene3D" id="3.30.300.180">
    <property type="match status" value="1"/>
</dbReference>
<keyword evidence="5 8" id="KW-0067">ATP-binding</keyword>
<dbReference type="PANTHER" id="PTHR30050">
    <property type="entry name" value="CHROMOSOMAL REPLICATION INITIATOR PROTEIN DNAA"/>
    <property type="match status" value="1"/>
</dbReference>
<dbReference type="Pfam" id="PF08299">
    <property type="entry name" value="Bac_DnaA_C"/>
    <property type="match status" value="1"/>
</dbReference>
<keyword evidence="7 8" id="KW-0238">DNA-binding</keyword>
<evidence type="ECO:0000256" key="8">
    <source>
        <dbReference type="HAMAP-Rule" id="MF_00377"/>
    </source>
</evidence>
<dbReference type="Proteomes" id="UP000070224">
    <property type="component" value="Unassembled WGS sequence"/>
</dbReference>
<evidence type="ECO:0000256" key="4">
    <source>
        <dbReference type="ARBA" id="ARBA00022741"/>
    </source>
</evidence>
<accession>A0A134B5F3</accession>
<dbReference type="InterPro" id="IPR001957">
    <property type="entry name" value="Chromosome_initiator_DnaA"/>
</dbReference>
<dbReference type="GO" id="GO:0006275">
    <property type="term" value="P:regulation of DNA replication"/>
    <property type="evidence" value="ECO:0007669"/>
    <property type="project" value="UniProtKB-UniRule"/>
</dbReference>
<dbReference type="SUPFAM" id="SSF48295">
    <property type="entry name" value="TrpR-like"/>
    <property type="match status" value="1"/>
</dbReference>
<dbReference type="InterPro" id="IPR010921">
    <property type="entry name" value="Trp_repressor/repl_initiator"/>
</dbReference>
<feature type="region of interest" description="Domain I, interacts with DnaA modulators" evidence="8">
    <location>
        <begin position="1"/>
        <end position="105"/>
    </location>
</feature>
<keyword evidence="4 8" id="KW-0547">Nucleotide-binding</keyword>
<feature type="region of interest" description="Domain IV, binds dsDNA" evidence="8">
    <location>
        <begin position="347"/>
        <end position="467"/>
    </location>
</feature>
<comment type="similarity">
    <text evidence="1 8 11">Belongs to the DnaA family.</text>
</comment>
<dbReference type="InterPro" id="IPR013317">
    <property type="entry name" value="DnaA_dom"/>
</dbReference>
<name>A0A134B5F3_9PORP</name>
<comment type="domain">
    <text evidence="8">Domain I is involved in oligomerization and binding regulators, domain II is flexibile and of varying length in different bacteria, domain III forms the AAA+ region, while domain IV binds dsDNA.</text>
</comment>
<evidence type="ECO:0000259" key="12">
    <source>
        <dbReference type="SMART" id="SM00382"/>
    </source>
</evidence>
<evidence type="ECO:0000256" key="2">
    <source>
        <dbReference type="ARBA" id="ARBA00022490"/>
    </source>
</evidence>
<dbReference type="PANTHER" id="PTHR30050:SF2">
    <property type="entry name" value="CHROMOSOMAL REPLICATION INITIATOR PROTEIN DNAA"/>
    <property type="match status" value="1"/>
</dbReference>
<evidence type="ECO:0000256" key="11">
    <source>
        <dbReference type="RuleBase" id="RU004227"/>
    </source>
</evidence>
<dbReference type="EMBL" id="LSDK01000096">
    <property type="protein sequence ID" value="KXB75172.1"/>
    <property type="molecule type" value="Genomic_DNA"/>
</dbReference>
<dbReference type="Pfam" id="PF00308">
    <property type="entry name" value="Bac_DnaA"/>
    <property type="match status" value="1"/>
</dbReference>
<dbReference type="GO" id="GO:0005737">
    <property type="term" value="C:cytoplasm"/>
    <property type="evidence" value="ECO:0007669"/>
    <property type="project" value="UniProtKB-SubCell"/>
</dbReference>
<evidence type="ECO:0000313" key="14">
    <source>
        <dbReference type="EMBL" id="KXB75172.1"/>
    </source>
</evidence>
<feature type="binding site" evidence="8">
    <location>
        <position position="175"/>
    </location>
    <ligand>
        <name>ATP</name>
        <dbReference type="ChEBI" id="CHEBI:30616"/>
    </ligand>
</feature>
<dbReference type="CDD" id="cd00009">
    <property type="entry name" value="AAA"/>
    <property type="match status" value="1"/>
</dbReference>
<sequence length="467" mass="52875">MPLVHDYAKQPLMQTMTPTSGEQLWKQCLQIIAGSCDPQTLQRWFAPIRPLGIETREDEQGRFEALVLEVPSKAFYEELVRTYETLLVRAQNEILSPQGLEIYLTPAQTAQPTPQPKLARTQDYTSHLSADLRFETFYESACNREALRIAEATAARPGQAPLNFIFIYGPSGVGKTHLSQAIGQRAMELHPTMRVCYVSSSKFEAQFVRDSLMRGPERGMFVDFYQQMDMLIIDDIQGLIGKTKTQQAFFDIFNHLYLLGKQIIVTCDVPPVDLKGMETRIMTRIQSAMMLRIDRPDLELRRKILQRRVADSGVELGEECVEFIAESMQDNVRQLEGAIRTIITHSQFSDHGAVDLEATRRIVGGTVSIERREVTPESILDTVCSIFGVEKAQLRTPSRKAVLALPRQVTMYLVKKHTNASYNTIAQLLNRNDHTTIMHGCKAIEGRLSLEPALKERIEQVEATLFA</sequence>
<keyword evidence="2 8" id="KW-0963">Cytoplasm</keyword>
<dbReference type="InterPro" id="IPR020591">
    <property type="entry name" value="Chromosome_initiator_DnaA-like"/>
</dbReference>
<dbReference type="InterPro" id="IPR038454">
    <property type="entry name" value="DnaA_N_sf"/>
</dbReference>
<evidence type="ECO:0000313" key="15">
    <source>
        <dbReference type="Proteomes" id="UP000070224"/>
    </source>
</evidence>
<dbReference type="Gene3D" id="1.10.8.60">
    <property type="match status" value="1"/>
</dbReference>
<proteinExistence type="inferred from homology"/>
<dbReference type="PRINTS" id="PR00051">
    <property type="entry name" value="DNAA"/>
</dbReference>
<evidence type="ECO:0000256" key="7">
    <source>
        <dbReference type="ARBA" id="ARBA00023125"/>
    </source>
</evidence>
<dbReference type="GO" id="GO:0008289">
    <property type="term" value="F:lipid binding"/>
    <property type="evidence" value="ECO:0007669"/>
    <property type="project" value="UniProtKB-KW"/>
</dbReference>
<comment type="function">
    <text evidence="8 10">Plays an essential role in the initiation and regulation of chromosomal replication. ATP-DnaA binds to the origin of replication (oriC) to initiate formation of the DNA replication initiation complex once per cell cycle. Binds the DnaA box (a 9 base pair repeat at the origin) and separates the double-stranded (ds)DNA. Forms a right-handed helical filament on oriC DNA; dsDNA binds to the exterior of the filament while single-stranded (ss)DNA is stabiized in the filament's interior. The ATP-DnaA-oriC complex binds and stabilizes one strand of the AT-rich DNA unwinding element (DUE), permitting loading of DNA polymerase. After initiation quickly degrades to an ADP-DnaA complex that is not apt for DNA replication. Binds acidic phospholipids.</text>
</comment>
<reference evidence="15" key="1">
    <citation type="submission" date="2016-01" db="EMBL/GenBank/DDBJ databases">
        <authorList>
            <person name="Mitreva M."/>
            <person name="Pepin K.H."/>
            <person name="Mihindukulasuriya K.A."/>
            <person name="Fulton R."/>
            <person name="Fronick C."/>
            <person name="O'Laughlin M."/>
            <person name="Miner T."/>
            <person name="Herter B."/>
            <person name="Rosa B.A."/>
            <person name="Cordes M."/>
            <person name="Tomlinson C."/>
            <person name="Wollam A."/>
            <person name="Palsikar V.B."/>
            <person name="Mardis E.R."/>
            <person name="Wilson R.K."/>
        </authorList>
    </citation>
    <scope>NUCLEOTIDE SEQUENCE [LARGE SCALE GENOMIC DNA]</scope>
    <source>
        <strain evidence="15">KA00683</strain>
    </source>
</reference>
<dbReference type="SMART" id="SM00760">
    <property type="entry name" value="Bac_DnaA_C"/>
    <property type="match status" value="1"/>
</dbReference>
<evidence type="ECO:0000256" key="6">
    <source>
        <dbReference type="ARBA" id="ARBA00023121"/>
    </source>
</evidence>
<dbReference type="PATRIC" id="fig|322095.3.peg.1454"/>
<evidence type="ECO:0000259" key="13">
    <source>
        <dbReference type="SMART" id="SM00760"/>
    </source>
</evidence>
<dbReference type="InterPro" id="IPR013159">
    <property type="entry name" value="DnaA_C"/>
</dbReference>
<dbReference type="Gene3D" id="3.40.50.300">
    <property type="entry name" value="P-loop containing nucleotide triphosphate hydrolases"/>
    <property type="match status" value="1"/>
</dbReference>
<evidence type="ECO:0000256" key="1">
    <source>
        <dbReference type="ARBA" id="ARBA00006583"/>
    </source>
</evidence>
<dbReference type="InterPro" id="IPR003593">
    <property type="entry name" value="AAA+_ATPase"/>
</dbReference>
<dbReference type="NCBIfam" id="TIGR00362">
    <property type="entry name" value="DnaA"/>
    <property type="match status" value="1"/>
</dbReference>
<evidence type="ECO:0000256" key="5">
    <source>
        <dbReference type="ARBA" id="ARBA00022840"/>
    </source>
</evidence>
<comment type="caution">
    <text evidence="8">Lacks conserved residue(s) required for the propagation of feature annotation.</text>
</comment>
<dbReference type="GO" id="GO:0005524">
    <property type="term" value="F:ATP binding"/>
    <property type="evidence" value="ECO:0007669"/>
    <property type="project" value="UniProtKB-UniRule"/>
</dbReference>
<evidence type="ECO:0000256" key="3">
    <source>
        <dbReference type="ARBA" id="ARBA00022705"/>
    </source>
</evidence>
<evidence type="ECO:0000256" key="9">
    <source>
        <dbReference type="NCBIfam" id="TIGR00362"/>
    </source>
</evidence>
<evidence type="ECO:0000256" key="10">
    <source>
        <dbReference type="RuleBase" id="RU000577"/>
    </source>
</evidence>
<keyword evidence="15" id="KW-1185">Reference proteome</keyword>
<dbReference type="GO" id="GO:0005886">
    <property type="term" value="C:plasma membrane"/>
    <property type="evidence" value="ECO:0007669"/>
    <property type="project" value="TreeGrafter"/>
</dbReference>
<dbReference type="HAMAP" id="MF_00377">
    <property type="entry name" value="DnaA_bact"/>
    <property type="match status" value="1"/>
</dbReference>
<comment type="subunit">
    <text evidence="8">Oligomerizes as a right-handed, spiral filament on DNA at oriC.</text>
</comment>
<feature type="domain" description="Chromosomal replication initiator DnaA C-terminal" evidence="13">
    <location>
        <begin position="375"/>
        <end position="444"/>
    </location>
</feature>
<gene>
    <name evidence="8" type="primary">dnaA</name>
    <name evidence="14" type="ORF">HMPREF3185_01475</name>
</gene>
<dbReference type="GO" id="GO:0003688">
    <property type="term" value="F:DNA replication origin binding"/>
    <property type="evidence" value="ECO:0007669"/>
    <property type="project" value="UniProtKB-UniRule"/>
</dbReference>
<keyword evidence="3 8" id="KW-0235">DNA replication</keyword>
<comment type="caution">
    <text evidence="14">The sequence shown here is derived from an EMBL/GenBank/DDBJ whole genome shotgun (WGS) entry which is preliminary data.</text>
</comment>
<dbReference type="AlphaFoldDB" id="A0A134B5F3"/>
<dbReference type="RefSeq" id="WP_231724927.1">
    <property type="nucleotide sequence ID" value="NZ_KQ960453.1"/>
</dbReference>
<dbReference type="CDD" id="cd06571">
    <property type="entry name" value="Bac_DnaA_C"/>
    <property type="match status" value="1"/>
</dbReference>
<comment type="subcellular location">
    <subcellularLocation>
        <location evidence="8">Cytoplasm</location>
    </subcellularLocation>
</comment>
<dbReference type="STRING" id="322095.HMPREF3185_01475"/>
<dbReference type="SMART" id="SM00382">
    <property type="entry name" value="AAA"/>
    <property type="match status" value="1"/>
</dbReference>
<feature type="binding site" evidence="8">
    <location>
        <position position="174"/>
    </location>
    <ligand>
        <name>ATP</name>
        <dbReference type="ChEBI" id="CHEBI:30616"/>
    </ligand>
</feature>
<feature type="binding site" evidence="8">
    <location>
        <position position="172"/>
    </location>
    <ligand>
        <name>ATP</name>
        <dbReference type="ChEBI" id="CHEBI:30616"/>
    </ligand>
</feature>
<dbReference type="SUPFAM" id="SSF52540">
    <property type="entry name" value="P-loop containing nucleoside triphosphate hydrolases"/>
    <property type="match status" value="1"/>
</dbReference>
<keyword evidence="6 8" id="KW-0446">Lipid-binding</keyword>